<dbReference type="AlphaFoldDB" id="A0A411HGR3"/>
<reference evidence="1 2" key="1">
    <citation type="submission" date="2019-01" db="EMBL/GenBank/DDBJ databases">
        <title>Pseudolysobacter antarctica gen. nov., sp. nov., isolated from Fildes Peninsula, Antarctica.</title>
        <authorList>
            <person name="Wei Z."/>
            <person name="Peng F."/>
        </authorList>
    </citation>
    <scope>NUCLEOTIDE SEQUENCE [LARGE SCALE GENOMIC DNA]</scope>
    <source>
        <strain evidence="1 2">AQ6-296</strain>
    </source>
</reference>
<sequence length="343" mass="38555">MVMLSGMLQTLKRLWFARRDARDVRAFVHERVGPAVLTYNPRHTVYVRAYYCYCVALFRNTLQRRPQAVHLVFGDYPLGDCALPLRRIAFQIEHTLVKPGGGDSDGAPVSATPLPHGEGRYLARLLHRPALVAADLVLDYSHANFLHLRDAGGFDDLLTHIAVIAPLLHEHCFTRDGRDQSSLTLFSDAGEGRRGRFLAAARARGLPIDNLKRCFDSDALQAQYRRTRVLVNVHRSDHNDTIEELRILPALQSGVIVVSEDGPLRHTLPYARFIVWTHYDMLVEQVASVLRDYDIWHARLFGDPELPQVLACMAAANRAAIDATLERWADAENVDGPANGKTR</sequence>
<keyword evidence="2" id="KW-1185">Reference proteome</keyword>
<dbReference type="Proteomes" id="UP000291562">
    <property type="component" value="Chromosome"/>
</dbReference>
<accession>A0A411HGR3</accession>
<dbReference type="EMBL" id="CP035704">
    <property type="protein sequence ID" value="QBB69688.1"/>
    <property type="molecule type" value="Genomic_DNA"/>
</dbReference>
<proteinExistence type="predicted"/>
<protein>
    <recommendedName>
        <fullName evidence="3">Glycosyltransferase family 1 protein</fullName>
    </recommendedName>
</protein>
<evidence type="ECO:0000313" key="2">
    <source>
        <dbReference type="Proteomes" id="UP000291562"/>
    </source>
</evidence>
<gene>
    <name evidence="1" type="ORF">ELE36_04485</name>
</gene>
<dbReference type="RefSeq" id="WP_129831948.1">
    <property type="nucleotide sequence ID" value="NZ_CP035704.1"/>
</dbReference>
<organism evidence="1 2">
    <name type="scientific">Pseudolysobacter antarcticus</name>
    <dbReference type="NCBI Taxonomy" id="2511995"/>
    <lineage>
        <taxon>Bacteria</taxon>
        <taxon>Pseudomonadati</taxon>
        <taxon>Pseudomonadota</taxon>
        <taxon>Gammaproteobacteria</taxon>
        <taxon>Lysobacterales</taxon>
        <taxon>Rhodanobacteraceae</taxon>
        <taxon>Pseudolysobacter</taxon>
    </lineage>
</organism>
<evidence type="ECO:0008006" key="3">
    <source>
        <dbReference type="Google" id="ProtNLM"/>
    </source>
</evidence>
<name>A0A411HGR3_9GAMM</name>
<evidence type="ECO:0000313" key="1">
    <source>
        <dbReference type="EMBL" id="QBB69688.1"/>
    </source>
</evidence>
<dbReference type="KEGG" id="xbc:ELE36_04485"/>
<dbReference type="OrthoDB" id="8456236at2"/>